<protein>
    <submittedName>
        <fullName evidence="1">Uncharacterized protein</fullName>
    </submittedName>
</protein>
<evidence type="ECO:0000313" key="1">
    <source>
        <dbReference type="EMBL" id="CAH0402946.1"/>
    </source>
</evidence>
<dbReference type="Proteomes" id="UP001153292">
    <property type="component" value="Chromosome 21"/>
</dbReference>
<gene>
    <name evidence="1" type="ORF">CHILSU_LOCUS6203</name>
</gene>
<keyword evidence="2" id="KW-1185">Reference proteome</keyword>
<name>A0ABN8B6P4_CHISP</name>
<reference evidence="1" key="1">
    <citation type="submission" date="2021-12" db="EMBL/GenBank/DDBJ databases">
        <authorList>
            <person name="King R."/>
        </authorList>
    </citation>
    <scope>NUCLEOTIDE SEQUENCE</scope>
</reference>
<evidence type="ECO:0000313" key="2">
    <source>
        <dbReference type="Proteomes" id="UP001153292"/>
    </source>
</evidence>
<accession>A0ABN8B6P4</accession>
<proteinExistence type="predicted"/>
<dbReference type="EMBL" id="OU963914">
    <property type="protein sequence ID" value="CAH0402946.1"/>
    <property type="molecule type" value="Genomic_DNA"/>
</dbReference>
<organism evidence="1 2">
    <name type="scientific">Chilo suppressalis</name>
    <name type="common">Asiatic rice borer moth</name>
    <dbReference type="NCBI Taxonomy" id="168631"/>
    <lineage>
        <taxon>Eukaryota</taxon>
        <taxon>Metazoa</taxon>
        <taxon>Ecdysozoa</taxon>
        <taxon>Arthropoda</taxon>
        <taxon>Hexapoda</taxon>
        <taxon>Insecta</taxon>
        <taxon>Pterygota</taxon>
        <taxon>Neoptera</taxon>
        <taxon>Endopterygota</taxon>
        <taxon>Lepidoptera</taxon>
        <taxon>Glossata</taxon>
        <taxon>Ditrysia</taxon>
        <taxon>Pyraloidea</taxon>
        <taxon>Crambidae</taxon>
        <taxon>Crambinae</taxon>
        <taxon>Chilo</taxon>
    </lineage>
</organism>
<sequence length="304" mass="33513">MPAVEHGVAHCSRRVTHHTELFQVPVVRIVRVGDEHVAHVVQIAVVAAVAAQDRRLHQVAEYVDTRLLCEGHRRVVRHEDGVVLDGLQEAVAPGLQLGHVGADLVHGPVQVSDHRTSEPWWPSSTGDVGVQLGEVPLSDGRAEVVVSRHTTQVIAQPLSVISGYDLLMHVVEQLSPAVLVNDIEGCVEWVHQMPVPVMQVDADILAEVCHTLLWLRVSGGQARRDYYWHPVPGGDNVGDLPCSPEYLRVHELVWEGLHECRNVQTLRIIPVQHGNGEAIVEHIGIDAQLAVRADRHQVVHVTHT</sequence>